<dbReference type="KEGG" id="vg:26122738"/>
<evidence type="ECO:0000313" key="1">
    <source>
        <dbReference type="EMBL" id="ALA62422.1"/>
    </source>
</evidence>
<dbReference type="OrthoDB" id="26276at10239"/>
<protein>
    <submittedName>
        <fullName evidence="1">Interleukin binding protein</fullName>
    </submittedName>
</protein>
<dbReference type="EMBL" id="KP728110">
    <property type="protein sequence ID" value="ALA62422.1"/>
    <property type="molecule type" value="Genomic_DNA"/>
</dbReference>
<dbReference type="GeneID" id="26122738"/>
<sequence>MLIIWFLLIVYSVSIALADNEYSTEEYYAAHPTGYLDLEDYTDGEGDSLECCPGTYSDCRYINITSRSSDDATIRLICIGCGFLNISSVLYWKGPGDTSVRNMSGVIYKDAVSIDLVTTRFIMRELVINSTRNNGSEFTCSLFDTNGIMSRKLSIKSTVYI</sequence>
<organism evidence="1 2">
    <name type="scientific">Turkeypox virus</name>
    <dbReference type="NCBI Taxonomy" id="336486"/>
    <lineage>
        <taxon>Viruses</taxon>
        <taxon>Varidnaviria</taxon>
        <taxon>Bamfordvirae</taxon>
        <taxon>Nucleocytoviricota</taxon>
        <taxon>Pokkesviricetes</taxon>
        <taxon>Chitovirales</taxon>
        <taxon>Poxviridae</taxon>
        <taxon>Chordopoxvirinae</taxon>
        <taxon>Avipoxvirus</taxon>
        <taxon>Avipoxvirus turkeypox</taxon>
    </lineage>
</organism>
<keyword evidence="2" id="KW-1185">Reference proteome</keyword>
<accession>A0A0M3ZRN2</accession>
<dbReference type="RefSeq" id="YP_009177069.1">
    <property type="nucleotide sequence ID" value="NC_028238.1"/>
</dbReference>
<reference evidence="1 2" key="1">
    <citation type="journal article" date="2015" name="Infect. Genet. Evol.">
        <title>Unique genomic organization of a novel Avipoxvirus detected in turkey (Meleagris gallopavo).</title>
        <authorList>
            <person name="Banyai K."/>
            <person name="Palya V."/>
            <person name="Denes B."/>
            <person name="Glavits R."/>
            <person name="Ivanics E."/>
            <person name="Horvath B."/>
            <person name="Farkas S.L."/>
            <person name="Marton S."/>
            <person name="Balint A."/>
            <person name="Gyuranecz M."/>
            <person name="Erdelyi K."/>
            <person name="Dan A."/>
        </authorList>
    </citation>
    <scope>NUCLEOTIDE SEQUENCE [LARGE SCALE GENOMIC DNA]</scope>
    <source>
        <strain evidence="1 2">TKPV-HU1124/2011</strain>
    </source>
</reference>
<name>A0A0M3ZRN2_9POXV</name>
<dbReference type="Proteomes" id="UP000142477">
    <property type="component" value="Segment"/>
</dbReference>
<proteinExistence type="predicted"/>
<evidence type="ECO:0000313" key="2">
    <source>
        <dbReference type="Proteomes" id="UP000142477"/>
    </source>
</evidence>